<dbReference type="EMBL" id="LAZR01037210">
    <property type="protein sequence ID" value="KKL22794.1"/>
    <property type="molecule type" value="Genomic_DNA"/>
</dbReference>
<organism evidence="2">
    <name type="scientific">marine sediment metagenome</name>
    <dbReference type="NCBI Taxonomy" id="412755"/>
    <lineage>
        <taxon>unclassified sequences</taxon>
        <taxon>metagenomes</taxon>
        <taxon>ecological metagenomes</taxon>
    </lineage>
</organism>
<feature type="domain" description="3-keto-alpha-glucoside-1,2-lyase/3-keto-2-hydroxy-glucal hydratase" evidence="1">
    <location>
        <begin position="42"/>
        <end position="144"/>
    </location>
</feature>
<dbReference type="Gene3D" id="2.60.120.560">
    <property type="entry name" value="Exo-inulinase, domain 1"/>
    <property type="match status" value="1"/>
</dbReference>
<protein>
    <recommendedName>
        <fullName evidence="1">3-keto-alpha-glucoside-1,2-lyase/3-keto-2-hydroxy-glucal hydratase domain-containing protein</fullName>
    </recommendedName>
</protein>
<accession>A0A0F9BLS6</accession>
<feature type="non-terminal residue" evidence="2">
    <location>
        <position position="151"/>
    </location>
</feature>
<name>A0A0F9BLS6_9ZZZZ</name>
<dbReference type="InterPro" id="IPR010496">
    <property type="entry name" value="AL/BT2_dom"/>
</dbReference>
<sequence>MKTHFILIISTFLMLNSCKTEKKEVKSETAIEETETTSKTNDWVYLFDGSTTEGWRAYNAEDLPPQWVIEDSTLTFDTEKRTEENRKGGNDIIYAAEEYDNFELAWEWKIPEGGNSGMLYHIQEGDWSIPEVSPEYQMLDDFKWEEINDAI</sequence>
<dbReference type="Pfam" id="PF06439">
    <property type="entry name" value="3keto-disac_hyd"/>
    <property type="match status" value="1"/>
</dbReference>
<proteinExistence type="predicted"/>
<dbReference type="GO" id="GO:0016787">
    <property type="term" value="F:hydrolase activity"/>
    <property type="evidence" value="ECO:0007669"/>
    <property type="project" value="InterPro"/>
</dbReference>
<gene>
    <name evidence="2" type="ORF">LCGC14_2431860</name>
</gene>
<reference evidence="2" key="1">
    <citation type="journal article" date="2015" name="Nature">
        <title>Complex archaea that bridge the gap between prokaryotes and eukaryotes.</title>
        <authorList>
            <person name="Spang A."/>
            <person name="Saw J.H."/>
            <person name="Jorgensen S.L."/>
            <person name="Zaremba-Niedzwiedzka K."/>
            <person name="Martijn J."/>
            <person name="Lind A.E."/>
            <person name="van Eijk R."/>
            <person name="Schleper C."/>
            <person name="Guy L."/>
            <person name="Ettema T.J."/>
        </authorList>
    </citation>
    <scope>NUCLEOTIDE SEQUENCE</scope>
</reference>
<evidence type="ECO:0000313" key="2">
    <source>
        <dbReference type="EMBL" id="KKL22794.1"/>
    </source>
</evidence>
<dbReference type="AlphaFoldDB" id="A0A0F9BLS6"/>
<comment type="caution">
    <text evidence="2">The sequence shown here is derived from an EMBL/GenBank/DDBJ whole genome shotgun (WGS) entry which is preliminary data.</text>
</comment>
<evidence type="ECO:0000259" key="1">
    <source>
        <dbReference type="Pfam" id="PF06439"/>
    </source>
</evidence>